<dbReference type="AlphaFoldDB" id="A0A0K8QS35"/>
<name>A0A0K8QS35_9GAMM</name>
<evidence type="ECO:0000256" key="1">
    <source>
        <dbReference type="SAM" id="Phobius"/>
    </source>
</evidence>
<feature type="transmembrane region" description="Helical" evidence="1">
    <location>
        <begin position="78"/>
        <end position="102"/>
    </location>
</feature>
<keyword evidence="1" id="KW-0812">Transmembrane</keyword>
<accession>A0A0K8QS35</accession>
<proteinExistence type="predicted"/>
<keyword evidence="1" id="KW-0472">Membrane</keyword>
<protein>
    <submittedName>
        <fullName evidence="3">Uncharacterized protein</fullName>
    </submittedName>
</protein>
<evidence type="ECO:0000313" key="3">
    <source>
        <dbReference type="EMBL" id="GAP67207.1"/>
    </source>
</evidence>
<reference evidence="2" key="1">
    <citation type="submission" date="2015-03" db="EMBL/GenBank/DDBJ databases">
        <title>Draft genome sequence of Mizugakiibacter sediminis skMP5.</title>
        <authorList>
            <person name="Watanabe T."/>
            <person name="Kojima H."/>
            <person name="Fukui M."/>
        </authorList>
    </citation>
    <scope>NUCLEOTIDE SEQUENCE</scope>
    <source>
        <strain evidence="2">SkMP5</strain>
    </source>
</reference>
<dbReference type="HOGENOM" id="CLU_1793425_0_0_6"/>
<gene>
    <name evidence="2" type="ORF">MBSD_2115</name>
    <name evidence="3" type="ORF">MBSD_n2523</name>
</gene>
<keyword evidence="1" id="KW-1133">Transmembrane helix</keyword>
<sequence length="151" mass="15652">MREWLLRAVGVLEIVGGALGLEAAVHRLSGLRAPLAIVAAAVAALFFAWALVAGVLLIAGSERGLRWSRWVQLAQVPVLSSGIVSYAVHVGAAVLVLAGFAWPPAWSLHVSGLSHGWLVGLLGAAPYGTRIGVDVLALLAWLVLRVAGGRA</sequence>
<feature type="transmembrane region" description="Helical" evidence="1">
    <location>
        <begin position="36"/>
        <end position="58"/>
    </location>
</feature>
<reference evidence="3" key="2">
    <citation type="submission" date="2015-08" db="EMBL/GenBank/DDBJ databases">
        <title>Complete DNA Sequence of Pseudomonas syringae pv. actinidiae, the Causal Agent of Kiwifruit Canker Disease.</title>
        <authorList>
            <person name="Rikkerink E.H.A."/>
            <person name="Fineran P.C."/>
        </authorList>
    </citation>
    <scope>NUCLEOTIDE SEQUENCE</scope>
    <source>
        <strain evidence="3">SkMP5</strain>
    </source>
</reference>
<feature type="transmembrane region" description="Helical" evidence="1">
    <location>
        <begin position="117"/>
        <end position="144"/>
    </location>
</feature>
<dbReference type="Proteomes" id="UP000253740">
    <property type="component" value="Unassembled WGS sequence"/>
</dbReference>
<evidence type="ECO:0000313" key="4">
    <source>
        <dbReference type="Proteomes" id="UP000253740"/>
    </source>
</evidence>
<organism evidence="3">
    <name type="scientific">Mizugakiibacter sediminis</name>
    <dbReference type="NCBI Taxonomy" id="1475481"/>
    <lineage>
        <taxon>Bacteria</taxon>
        <taxon>Pseudomonadati</taxon>
        <taxon>Pseudomonadota</taxon>
        <taxon>Gammaproteobacteria</taxon>
        <taxon>Lysobacterales</taxon>
        <taxon>Rhodanobacteraceae</taxon>
        <taxon>Mizugakiibacter</taxon>
    </lineage>
</organism>
<dbReference type="EMBL" id="DF952381">
    <property type="protein sequence ID" value="GAN45566.1"/>
    <property type="molecule type" value="Genomic_DNA"/>
</dbReference>
<dbReference type="OrthoDB" id="5959147at2"/>
<keyword evidence="4" id="KW-1185">Reference proteome</keyword>
<dbReference type="EMBL" id="DF970247">
    <property type="protein sequence ID" value="GAP67207.1"/>
    <property type="molecule type" value="Genomic_DNA"/>
</dbReference>
<dbReference type="RefSeq" id="WP_062537759.1">
    <property type="nucleotide sequence ID" value="NZ_DF970247.1"/>
</dbReference>
<evidence type="ECO:0000313" key="2">
    <source>
        <dbReference type="EMBL" id="GAN45566.1"/>
    </source>
</evidence>
<dbReference type="STRING" id="1475481.GCA_000953855_02570"/>